<proteinExistence type="predicted"/>
<reference evidence="3 4" key="1">
    <citation type="submission" date="2021-01" db="EMBL/GenBank/DDBJ databases">
        <title>WGS of actinomycetes isolated from Thailand.</title>
        <authorList>
            <person name="Thawai C."/>
        </authorList>
    </citation>
    <scope>NUCLEOTIDE SEQUENCE [LARGE SCALE GENOMIC DNA]</scope>
    <source>
        <strain evidence="3 4">CH9-7</strain>
    </source>
</reference>
<organism evidence="3 4">
    <name type="scientific">Streptomyces siderophoricus</name>
    <dbReference type="NCBI Taxonomy" id="2802281"/>
    <lineage>
        <taxon>Bacteria</taxon>
        <taxon>Bacillati</taxon>
        <taxon>Actinomycetota</taxon>
        <taxon>Actinomycetes</taxon>
        <taxon>Kitasatosporales</taxon>
        <taxon>Streptomycetaceae</taxon>
        <taxon>Streptomyces</taxon>
    </lineage>
</organism>
<feature type="domain" description="DUF6924" evidence="2">
    <location>
        <begin position="3"/>
        <end position="67"/>
    </location>
</feature>
<evidence type="ECO:0000313" key="4">
    <source>
        <dbReference type="Proteomes" id="UP000629371"/>
    </source>
</evidence>
<dbReference type="Proteomes" id="UP000629371">
    <property type="component" value="Unassembled WGS sequence"/>
</dbReference>
<evidence type="ECO:0000313" key="3">
    <source>
        <dbReference type="EMBL" id="MBL1093374.1"/>
    </source>
</evidence>
<evidence type="ECO:0000256" key="1">
    <source>
        <dbReference type="SAM" id="MobiDB-lite"/>
    </source>
</evidence>
<comment type="caution">
    <text evidence="3">The sequence shown here is derived from an EMBL/GenBank/DDBJ whole genome shotgun (WGS) entry which is preliminary data.</text>
</comment>
<feature type="region of interest" description="Disordered" evidence="1">
    <location>
        <begin position="63"/>
        <end position="87"/>
    </location>
</feature>
<name>A0ABS1N089_9ACTN</name>
<sequence length="135" mass="14549">MATAYVELVDDRRFEGLTIEDIHAALPTEHALPYTHLYLADATTFSSPGLFLLGVDLRSVERTSTRARSTSPRGPWSRSRRCTSGTRTVGGDRLCRLDGFDSGVLVEGDAEPVESLAQVAAGLRGEPGAQLGFRA</sequence>
<gene>
    <name evidence="3" type="ORF">JK360_29270</name>
</gene>
<dbReference type="Pfam" id="PF21962">
    <property type="entry name" value="DUF6924"/>
    <property type="match status" value="1"/>
</dbReference>
<dbReference type="InterPro" id="IPR053832">
    <property type="entry name" value="DUF6924"/>
</dbReference>
<protein>
    <recommendedName>
        <fullName evidence="2">DUF6924 domain-containing protein</fullName>
    </recommendedName>
</protein>
<accession>A0ABS1N089</accession>
<dbReference type="EMBL" id="JAERRI010000019">
    <property type="protein sequence ID" value="MBL1093374.1"/>
    <property type="molecule type" value="Genomic_DNA"/>
</dbReference>
<keyword evidence="4" id="KW-1185">Reference proteome</keyword>
<evidence type="ECO:0000259" key="2">
    <source>
        <dbReference type="Pfam" id="PF21962"/>
    </source>
</evidence>